<proteinExistence type="predicted"/>
<evidence type="ECO:0000313" key="2">
    <source>
        <dbReference type="Proteomes" id="UP000635565"/>
    </source>
</evidence>
<name>A0ABQ3V8X5_9CHLR</name>
<sequence length="137" mass="15549">MQGISTHNAPFDELRDQHLAHPTLLPLFFLHHLLFENHASVGFIDIDLMDLLLIFCQMLLGSSQRFAIQCDMLLLTWLSVRSLHTREQGHQNRIDLFSIDGSQDVTVGGGTGKARSHPREHLLQPICPQSYPFCYGL</sequence>
<reference evidence="1 2" key="1">
    <citation type="journal article" date="2021" name="Int. J. Syst. Evol. Microbiol.">
        <title>Reticulibacter mediterranei gen. nov., sp. nov., within the new family Reticulibacteraceae fam. nov., and Ktedonospora formicarum gen. nov., sp. nov., Ktedonobacter robiniae sp. nov., Dictyobacter formicarum sp. nov. and Dictyobacter arantiisoli sp. nov., belonging to the class Ktedonobacteria.</title>
        <authorList>
            <person name="Yabe S."/>
            <person name="Zheng Y."/>
            <person name="Wang C.M."/>
            <person name="Sakai Y."/>
            <person name="Abe K."/>
            <person name="Yokota A."/>
            <person name="Donadio S."/>
            <person name="Cavaletti L."/>
            <person name="Monciardini P."/>
        </authorList>
    </citation>
    <scope>NUCLEOTIDE SEQUENCE [LARGE SCALE GENOMIC DNA]</scope>
    <source>
        <strain evidence="1 2">SOSP1-9</strain>
    </source>
</reference>
<keyword evidence="2" id="KW-1185">Reference proteome</keyword>
<dbReference type="Proteomes" id="UP000635565">
    <property type="component" value="Unassembled WGS sequence"/>
</dbReference>
<organism evidence="1 2">
    <name type="scientific">Dictyobacter formicarum</name>
    <dbReference type="NCBI Taxonomy" id="2778368"/>
    <lineage>
        <taxon>Bacteria</taxon>
        <taxon>Bacillati</taxon>
        <taxon>Chloroflexota</taxon>
        <taxon>Ktedonobacteria</taxon>
        <taxon>Ktedonobacterales</taxon>
        <taxon>Dictyobacteraceae</taxon>
        <taxon>Dictyobacter</taxon>
    </lineage>
</organism>
<evidence type="ECO:0000313" key="1">
    <source>
        <dbReference type="EMBL" id="GHO82239.1"/>
    </source>
</evidence>
<accession>A0ABQ3V8X5</accession>
<evidence type="ECO:0008006" key="3">
    <source>
        <dbReference type="Google" id="ProtNLM"/>
    </source>
</evidence>
<comment type="caution">
    <text evidence="1">The sequence shown here is derived from an EMBL/GenBank/DDBJ whole genome shotgun (WGS) entry which is preliminary data.</text>
</comment>
<gene>
    <name evidence="1" type="ORF">KSZ_02450</name>
</gene>
<protein>
    <recommendedName>
        <fullName evidence="3">Tyr recombinase domain-containing protein</fullName>
    </recommendedName>
</protein>
<dbReference type="EMBL" id="BNJJ01000001">
    <property type="protein sequence ID" value="GHO82239.1"/>
    <property type="molecule type" value="Genomic_DNA"/>
</dbReference>